<feature type="binding site" evidence="6">
    <location>
        <position position="55"/>
    </location>
    <ligand>
        <name>Zn(2+)</name>
        <dbReference type="ChEBI" id="CHEBI:29105"/>
    </ligand>
</feature>
<reference evidence="10" key="2">
    <citation type="submission" date="2020-05" db="UniProtKB">
        <authorList>
            <consortium name="EnsemblMetazoa"/>
        </authorList>
    </citation>
    <scope>IDENTIFICATION</scope>
    <source>
        <strain evidence="10">ACHKN1017</strain>
    </source>
</reference>
<evidence type="ECO:0000256" key="3">
    <source>
        <dbReference type="ARBA" id="ARBA00022771"/>
    </source>
</evidence>
<dbReference type="Gene3D" id="3.30.160.60">
    <property type="entry name" value="Classic Zinc Finger"/>
    <property type="match status" value="6"/>
</dbReference>
<name>A0A182JU90_9DIPT</name>
<dbReference type="Pfam" id="PF07776">
    <property type="entry name" value="zf-AD"/>
    <property type="match status" value="1"/>
</dbReference>
<dbReference type="PANTHER" id="PTHR24408:SF58">
    <property type="entry name" value="TRANSCRIPTION FACTOR (TFIIIA), PUTATIVE (AFU_ORTHOLOGUE AFUA_1G05150)-RELATED"/>
    <property type="match status" value="1"/>
</dbReference>
<reference evidence="11" key="1">
    <citation type="submission" date="2013-03" db="EMBL/GenBank/DDBJ databases">
        <title>The Genome Sequence of Anopheles christyi ACHKN1017.</title>
        <authorList>
            <consortium name="The Broad Institute Genomics Platform"/>
            <person name="Neafsey D.E."/>
            <person name="Besansky N."/>
            <person name="Walker B."/>
            <person name="Young S.K."/>
            <person name="Zeng Q."/>
            <person name="Gargeya S."/>
            <person name="Fitzgerald M."/>
            <person name="Haas B."/>
            <person name="Abouelleil A."/>
            <person name="Allen A.W."/>
            <person name="Alvarado L."/>
            <person name="Arachchi H.M."/>
            <person name="Berlin A.M."/>
            <person name="Chapman S.B."/>
            <person name="Gainer-Dewar J."/>
            <person name="Goldberg J."/>
            <person name="Griggs A."/>
            <person name="Gujja S."/>
            <person name="Hansen M."/>
            <person name="Howarth C."/>
            <person name="Imamovic A."/>
            <person name="Ireland A."/>
            <person name="Larimer J."/>
            <person name="McCowan C."/>
            <person name="Murphy C."/>
            <person name="Pearson M."/>
            <person name="Poon T.W."/>
            <person name="Priest M."/>
            <person name="Roberts A."/>
            <person name="Saif S."/>
            <person name="Shea T."/>
            <person name="Sisk P."/>
            <person name="Sykes S."/>
            <person name="Wortman J."/>
            <person name="Nusbaum C."/>
            <person name="Birren B."/>
        </authorList>
    </citation>
    <scope>NUCLEOTIDE SEQUENCE [LARGE SCALE GENOMIC DNA]</scope>
    <source>
        <strain evidence="11">ACHKN1017</strain>
    </source>
</reference>
<feature type="domain" description="C2H2-type" evidence="8">
    <location>
        <begin position="615"/>
        <end position="642"/>
    </location>
</feature>
<evidence type="ECO:0000259" key="8">
    <source>
        <dbReference type="PROSITE" id="PS50157"/>
    </source>
</evidence>
<dbReference type="PROSITE" id="PS50157">
    <property type="entry name" value="ZINC_FINGER_C2H2_2"/>
    <property type="match status" value="6"/>
</dbReference>
<accession>A0A182JU90</accession>
<feature type="domain" description="C2H2-type" evidence="8">
    <location>
        <begin position="510"/>
        <end position="539"/>
    </location>
</feature>
<evidence type="ECO:0000313" key="10">
    <source>
        <dbReference type="EnsemblMetazoa" id="ACHR002072-PA"/>
    </source>
</evidence>
<evidence type="ECO:0000256" key="5">
    <source>
        <dbReference type="PROSITE-ProRule" id="PRU00042"/>
    </source>
</evidence>
<dbReference type="InterPro" id="IPR036236">
    <property type="entry name" value="Znf_C2H2_sf"/>
</dbReference>
<proteinExistence type="predicted"/>
<evidence type="ECO:0000256" key="6">
    <source>
        <dbReference type="PROSITE-ProRule" id="PRU01263"/>
    </source>
</evidence>
<dbReference type="SUPFAM" id="SSF57716">
    <property type="entry name" value="Glucocorticoid receptor-like (DNA-binding domain)"/>
    <property type="match status" value="1"/>
</dbReference>
<dbReference type="PROSITE" id="PS00028">
    <property type="entry name" value="ZINC_FINGER_C2H2_1"/>
    <property type="match status" value="3"/>
</dbReference>
<dbReference type="SMART" id="SM00868">
    <property type="entry name" value="zf-AD"/>
    <property type="match status" value="1"/>
</dbReference>
<evidence type="ECO:0000256" key="4">
    <source>
        <dbReference type="ARBA" id="ARBA00022833"/>
    </source>
</evidence>
<dbReference type="PROSITE" id="PS51915">
    <property type="entry name" value="ZAD"/>
    <property type="match status" value="1"/>
</dbReference>
<evidence type="ECO:0000256" key="2">
    <source>
        <dbReference type="ARBA" id="ARBA00022737"/>
    </source>
</evidence>
<keyword evidence="4 6" id="KW-0862">Zinc</keyword>
<dbReference type="GO" id="GO:0005634">
    <property type="term" value="C:nucleus"/>
    <property type="evidence" value="ECO:0007669"/>
    <property type="project" value="InterPro"/>
</dbReference>
<dbReference type="STRING" id="43041.A0A182JU90"/>
<feature type="domain" description="ZAD" evidence="9">
    <location>
        <begin position="4"/>
        <end position="79"/>
    </location>
</feature>
<feature type="binding site" evidence="6">
    <location>
        <position position="52"/>
    </location>
    <ligand>
        <name>Zn(2+)</name>
        <dbReference type="ChEBI" id="CHEBI:29105"/>
    </ligand>
</feature>
<dbReference type="SMART" id="SM00355">
    <property type="entry name" value="ZnF_C2H2"/>
    <property type="match status" value="12"/>
</dbReference>
<feature type="domain" description="C2H2-type" evidence="8">
    <location>
        <begin position="670"/>
        <end position="693"/>
    </location>
</feature>
<feature type="domain" description="C2H2-type" evidence="8">
    <location>
        <begin position="587"/>
        <end position="614"/>
    </location>
</feature>
<dbReference type="InterPro" id="IPR013087">
    <property type="entry name" value="Znf_C2H2_type"/>
</dbReference>
<dbReference type="InterPro" id="IPR012934">
    <property type="entry name" value="Znf_AD"/>
</dbReference>
<evidence type="ECO:0000313" key="11">
    <source>
        <dbReference type="Proteomes" id="UP000075881"/>
    </source>
</evidence>
<keyword evidence="3 5" id="KW-0863">Zinc-finger</keyword>
<feature type="binding site" evidence="6">
    <location>
        <position position="9"/>
    </location>
    <ligand>
        <name>Zn(2+)</name>
        <dbReference type="ChEBI" id="CHEBI:29105"/>
    </ligand>
</feature>
<dbReference type="SUPFAM" id="SSF57667">
    <property type="entry name" value="beta-beta-alpha zinc fingers"/>
    <property type="match status" value="5"/>
</dbReference>
<dbReference type="Pfam" id="PF00096">
    <property type="entry name" value="zf-C2H2"/>
    <property type="match status" value="3"/>
</dbReference>
<keyword evidence="2" id="KW-0677">Repeat</keyword>
<dbReference type="EnsemblMetazoa" id="ACHR002072-RA">
    <property type="protein sequence ID" value="ACHR002072-PA"/>
    <property type="gene ID" value="ACHR002072"/>
</dbReference>
<feature type="binding site" evidence="6">
    <location>
        <position position="6"/>
    </location>
    <ligand>
        <name>Zn(2+)</name>
        <dbReference type="ChEBI" id="CHEBI:29105"/>
    </ligand>
</feature>
<keyword evidence="11" id="KW-1185">Reference proteome</keyword>
<feature type="domain" description="C2H2-type" evidence="8">
    <location>
        <begin position="432"/>
        <end position="461"/>
    </location>
</feature>
<dbReference type="GO" id="GO:0043565">
    <property type="term" value="F:sequence-specific DNA binding"/>
    <property type="evidence" value="ECO:0007669"/>
    <property type="project" value="TreeGrafter"/>
</dbReference>
<sequence length="693" mass="80240">MQPKHCRICFKPDNDDLISVRLKQEGVSIEQMIFSISGICVTSDRRLPQNICLECLDRLKVAYEIRQQCIRMNDWLCEKLLVLKEDIKVEHREEDAPESNEASDGGEKMVQNSIAFEATRLYEEEMEPESNNEQEPPEHSDDECNVMQVNTDSQSEDEIEECLEGLVEERSSLQKLEIEIDTGEHGSDTKEQYLLSEFSGEEDELTIEVNASERSTVDIEGDLDGPYHECPYEEDWEQQATEKMAQQSQTNKIQRAICRISENNLLIRSAEQGYNIVELRPHRCCCCEELFTTEEELNEHLKGRENKEDVNGQPDPSVRYVCEYCGKHFKLWLVYICHKRMREQRQFYQCRLCNVLLDSATRMISHMLLSEQHANYFNLSRESIADRYTSIALPGERCCCCKKYFDQNEKRLEHVQHVHRSSTVDKTANPSHACDVCGRRFMSKDRLNAHLQYTVNVMQHYCKQCEFQTYNPRRMELHLYSGIHRDADLPAAIELKPLENNLLTGNRLQYCCFEGCNKPFPNQSALRQHIQEAHQDTLEMHKVQAERISNAENLEKFHECNNCYAIFKSLTGLYAHQGVPKRTRQEFVCSVCGVSKRSQSDLVVHERAHTGERPFPCDHCDKTFASKKTLASHCISHLPRQNACELCGGRFNRKEHLTRHITLKHGTATIPCDVCGKKFKTIGTLNIHKVSHT</sequence>
<feature type="domain" description="C2H2-type" evidence="8">
    <location>
        <begin position="642"/>
        <end position="665"/>
    </location>
</feature>
<dbReference type="Pfam" id="PF13912">
    <property type="entry name" value="zf-C2H2_6"/>
    <property type="match status" value="1"/>
</dbReference>
<dbReference type="GO" id="GO:0000981">
    <property type="term" value="F:DNA-binding transcription factor activity, RNA polymerase II-specific"/>
    <property type="evidence" value="ECO:0007669"/>
    <property type="project" value="TreeGrafter"/>
</dbReference>
<keyword evidence="1 6" id="KW-0479">Metal-binding</keyword>
<feature type="region of interest" description="Disordered" evidence="7">
    <location>
        <begin position="123"/>
        <end position="144"/>
    </location>
</feature>
<organism evidence="10 11">
    <name type="scientific">Anopheles christyi</name>
    <dbReference type="NCBI Taxonomy" id="43041"/>
    <lineage>
        <taxon>Eukaryota</taxon>
        <taxon>Metazoa</taxon>
        <taxon>Ecdysozoa</taxon>
        <taxon>Arthropoda</taxon>
        <taxon>Hexapoda</taxon>
        <taxon>Insecta</taxon>
        <taxon>Pterygota</taxon>
        <taxon>Neoptera</taxon>
        <taxon>Endopterygota</taxon>
        <taxon>Diptera</taxon>
        <taxon>Nematocera</taxon>
        <taxon>Culicoidea</taxon>
        <taxon>Culicidae</taxon>
        <taxon>Anophelinae</taxon>
        <taxon>Anopheles</taxon>
    </lineage>
</organism>
<evidence type="ECO:0000256" key="7">
    <source>
        <dbReference type="SAM" id="MobiDB-lite"/>
    </source>
</evidence>
<dbReference type="VEuPathDB" id="VectorBase:ACHR002072"/>
<dbReference type="Pfam" id="PF12874">
    <property type="entry name" value="zf-met"/>
    <property type="match status" value="1"/>
</dbReference>
<dbReference type="AlphaFoldDB" id="A0A182JU90"/>
<evidence type="ECO:0000256" key="1">
    <source>
        <dbReference type="ARBA" id="ARBA00022723"/>
    </source>
</evidence>
<dbReference type="PANTHER" id="PTHR24408">
    <property type="entry name" value="ZINC FINGER PROTEIN"/>
    <property type="match status" value="1"/>
</dbReference>
<evidence type="ECO:0000259" key="9">
    <source>
        <dbReference type="PROSITE" id="PS51915"/>
    </source>
</evidence>
<dbReference type="FunFam" id="3.30.160.60:FF:000624">
    <property type="entry name" value="zinc finger protein 697"/>
    <property type="match status" value="1"/>
</dbReference>
<dbReference type="Proteomes" id="UP000075881">
    <property type="component" value="Unassembled WGS sequence"/>
</dbReference>
<dbReference type="GO" id="GO:0008270">
    <property type="term" value="F:zinc ion binding"/>
    <property type="evidence" value="ECO:0007669"/>
    <property type="project" value="UniProtKB-UniRule"/>
</dbReference>
<protein>
    <submittedName>
        <fullName evidence="10">Uncharacterized protein</fullName>
    </submittedName>
</protein>